<sequence>MSSEANNVPKGYPGFRVRDPAPLRPTPATLKRVALAKLSSVEFFSASFGGESFVFAPWLTTLIDYGTAMRFAGVYRTEPVSAEDDEEAPSADARRLCIRRSEWIRDVDLAQASEADDLGDYLAAGPQIANTFVFTTTHAQQQIADITSRMLDQLARGITISASEPRPAAWQEVAVEVADDRFITNVNYSPLLTRCDILESSLPPWLEATEAAVKQEGILPDGDVTLSIRRSVPELVHATFRPTHG</sequence>
<feature type="region of interest" description="Disordered" evidence="1">
    <location>
        <begin position="1"/>
        <end position="20"/>
    </location>
</feature>
<dbReference type="EMBL" id="JACHIW010000002">
    <property type="protein sequence ID" value="MBB5158707.1"/>
    <property type="molecule type" value="Genomic_DNA"/>
</dbReference>
<protein>
    <submittedName>
        <fullName evidence="2">Uncharacterized protein</fullName>
    </submittedName>
</protein>
<dbReference type="Proteomes" id="UP000584374">
    <property type="component" value="Unassembled WGS sequence"/>
</dbReference>
<comment type="caution">
    <text evidence="2">The sequence shown here is derived from an EMBL/GenBank/DDBJ whole genome shotgun (WGS) entry which is preliminary data.</text>
</comment>
<evidence type="ECO:0000256" key="1">
    <source>
        <dbReference type="SAM" id="MobiDB-lite"/>
    </source>
</evidence>
<evidence type="ECO:0000313" key="2">
    <source>
        <dbReference type="EMBL" id="MBB5158707.1"/>
    </source>
</evidence>
<evidence type="ECO:0000313" key="3">
    <source>
        <dbReference type="Proteomes" id="UP000584374"/>
    </source>
</evidence>
<name>A0A840QF70_9PSEU</name>
<dbReference type="AlphaFoldDB" id="A0A840QF70"/>
<organism evidence="2 3">
    <name type="scientific">Saccharopolyspora phatthalungensis</name>
    <dbReference type="NCBI Taxonomy" id="664693"/>
    <lineage>
        <taxon>Bacteria</taxon>
        <taxon>Bacillati</taxon>
        <taxon>Actinomycetota</taxon>
        <taxon>Actinomycetes</taxon>
        <taxon>Pseudonocardiales</taxon>
        <taxon>Pseudonocardiaceae</taxon>
        <taxon>Saccharopolyspora</taxon>
    </lineage>
</organism>
<keyword evidence="3" id="KW-1185">Reference proteome</keyword>
<proteinExistence type="predicted"/>
<dbReference type="RefSeq" id="WP_184730639.1">
    <property type="nucleotide sequence ID" value="NZ_JACHIW010000002.1"/>
</dbReference>
<reference evidence="2 3" key="1">
    <citation type="submission" date="2020-08" db="EMBL/GenBank/DDBJ databases">
        <title>Sequencing the genomes of 1000 actinobacteria strains.</title>
        <authorList>
            <person name="Klenk H.-P."/>
        </authorList>
    </citation>
    <scope>NUCLEOTIDE SEQUENCE [LARGE SCALE GENOMIC DNA]</scope>
    <source>
        <strain evidence="2 3">DSM 45584</strain>
    </source>
</reference>
<accession>A0A840QF70</accession>
<gene>
    <name evidence="2" type="ORF">BJ970_006306</name>
</gene>